<feature type="transmembrane region" description="Helical" evidence="1">
    <location>
        <begin position="194"/>
        <end position="212"/>
    </location>
</feature>
<name>J3CQD9_9FLAO</name>
<feature type="transmembrane region" description="Helical" evidence="1">
    <location>
        <begin position="70"/>
        <end position="88"/>
    </location>
</feature>
<dbReference type="Proteomes" id="UP000007509">
    <property type="component" value="Unassembled WGS sequence"/>
</dbReference>
<reference evidence="2 3" key="1">
    <citation type="journal article" date="2012" name="J. Bacteriol.">
        <title>Twenty-one genome sequences from Pseudomonas species and 19 genome sequences from diverse bacteria isolated from the rhizosphere and endosphere of Populus deltoides.</title>
        <authorList>
            <person name="Brown S.D."/>
            <person name="Utturkar S.M."/>
            <person name="Klingeman D.M."/>
            <person name="Johnson C.M."/>
            <person name="Martin S.L."/>
            <person name="Land M.L."/>
            <person name="Lu T.Y."/>
            <person name="Schadt C.W."/>
            <person name="Doktycz M.J."/>
            <person name="Pelletier D.A."/>
        </authorList>
    </citation>
    <scope>NUCLEOTIDE SEQUENCE [LARGE SCALE GENOMIC DNA]</scope>
    <source>
        <strain evidence="2 3">CF314</strain>
    </source>
</reference>
<feature type="transmembrane region" description="Helical" evidence="1">
    <location>
        <begin position="95"/>
        <end position="114"/>
    </location>
</feature>
<evidence type="ECO:0000313" key="2">
    <source>
        <dbReference type="EMBL" id="EJL76121.1"/>
    </source>
</evidence>
<gene>
    <name evidence="2" type="ORF">PMI13_00091</name>
</gene>
<organism evidence="2 3">
    <name type="scientific">Chryseobacterium populi</name>
    <dbReference type="NCBI Taxonomy" id="1144316"/>
    <lineage>
        <taxon>Bacteria</taxon>
        <taxon>Pseudomonadati</taxon>
        <taxon>Bacteroidota</taxon>
        <taxon>Flavobacteriia</taxon>
        <taxon>Flavobacteriales</taxon>
        <taxon>Weeksellaceae</taxon>
        <taxon>Chryseobacterium group</taxon>
        <taxon>Chryseobacterium</taxon>
    </lineage>
</organism>
<accession>J3CQD9</accession>
<keyword evidence="3" id="KW-1185">Reference proteome</keyword>
<protein>
    <submittedName>
        <fullName evidence="2">Uncharacterized protein</fullName>
    </submittedName>
</protein>
<keyword evidence="1" id="KW-0812">Transmembrane</keyword>
<sequence length="220" mass="26189">MTETGFALHQMIQIAKMSGLDILYYAVIFINLIVSIVFKRLWKQYFWLYFGITVVIEVLISFKADFVTTRIYNYLDIFCIGYFGYLYFNELKKSEVIKIITLISILTGGVFIGFSKTNYSIITGFLYSIFLIFISLFWFYRKISKRNDKDNIIDLRFFWISSSLLLWSVFYIFRMFPMYFFVKSDLEFSYLLKTTFQIITIISYIIFFKGLLCKDEGTSV</sequence>
<keyword evidence="1" id="KW-0472">Membrane</keyword>
<feature type="transmembrane region" description="Helical" evidence="1">
    <location>
        <begin position="45"/>
        <end position="64"/>
    </location>
</feature>
<keyword evidence="1" id="KW-1133">Transmembrane helix</keyword>
<evidence type="ECO:0000313" key="3">
    <source>
        <dbReference type="Proteomes" id="UP000007509"/>
    </source>
</evidence>
<dbReference type="AlphaFoldDB" id="J3CQD9"/>
<comment type="caution">
    <text evidence="2">The sequence shown here is derived from an EMBL/GenBank/DDBJ whole genome shotgun (WGS) entry which is preliminary data.</text>
</comment>
<feature type="transmembrane region" description="Helical" evidence="1">
    <location>
        <begin position="152"/>
        <end position="174"/>
    </location>
</feature>
<proteinExistence type="predicted"/>
<evidence type="ECO:0000256" key="1">
    <source>
        <dbReference type="SAM" id="Phobius"/>
    </source>
</evidence>
<feature type="transmembrane region" description="Helical" evidence="1">
    <location>
        <begin position="120"/>
        <end position="140"/>
    </location>
</feature>
<dbReference type="PATRIC" id="fig|1144316.3.peg.94"/>
<dbReference type="EMBL" id="AKJY01000002">
    <property type="protein sequence ID" value="EJL76121.1"/>
    <property type="molecule type" value="Genomic_DNA"/>
</dbReference>
<feature type="transmembrane region" description="Helical" evidence="1">
    <location>
        <begin position="22"/>
        <end position="38"/>
    </location>
</feature>